<dbReference type="eggNOG" id="COG3437">
    <property type="taxonomic scope" value="Bacteria"/>
</dbReference>
<accession>E1IF35</accession>
<dbReference type="InterPro" id="IPR004358">
    <property type="entry name" value="Sig_transdc_His_kin-like_C"/>
</dbReference>
<dbReference type="PRINTS" id="PR00344">
    <property type="entry name" value="BCTRLSENSOR"/>
</dbReference>
<evidence type="ECO:0000313" key="10">
    <source>
        <dbReference type="Proteomes" id="UP000054010"/>
    </source>
</evidence>
<evidence type="ECO:0000256" key="6">
    <source>
        <dbReference type="PROSITE-ProRule" id="PRU00169"/>
    </source>
</evidence>
<dbReference type="SUPFAM" id="SSF52172">
    <property type="entry name" value="CheY-like"/>
    <property type="match status" value="1"/>
</dbReference>
<dbReference type="InterPro" id="IPR005467">
    <property type="entry name" value="His_kinase_dom"/>
</dbReference>
<dbReference type="InterPro" id="IPR001789">
    <property type="entry name" value="Sig_transdc_resp-reg_receiver"/>
</dbReference>
<dbReference type="Gene3D" id="1.10.287.130">
    <property type="match status" value="1"/>
</dbReference>
<dbReference type="Pfam" id="PF02518">
    <property type="entry name" value="HATPase_c"/>
    <property type="match status" value="1"/>
</dbReference>
<evidence type="ECO:0000259" key="8">
    <source>
        <dbReference type="PROSITE" id="PS50110"/>
    </source>
</evidence>
<evidence type="ECO:0000256" key="5">
    <source>
        <dbReference type="ARBA" id="ARBA00023012"/>
    </source>
</evidence>
<dbReference type="PROSITE" id="PS50110">
    <property type="entry name" value="RESPONSE_REGULATORY"/>
    <property type="match status" value="1"/>
</dbReference>
<evidence type="ECO:0000259" key="7">
    <source>
        <dbReference type="PROSITE" id="PS50109"/>
    </source>
</evidence>
<evidence type="ECO:0000256" key="3">
    <source>
        <dbReference type="ARBA" id="ARBA00022553"/>
    </source>
</evidence>
<keyword evidence="10" id="KW-1185">Reference proteome</keyword>
<dbReference type="Gene3D" id="3.40.50.2300">
    <property type="match status" value="1"/>
</dbReference>
<dbReference type="PROSITE" id="PS50109">
    <property type="entry name" value="HIS_KIN"/>
    <property type="match status" value="1"/>
</dbReference>
<evidence type="ECO:0000256" key="1">
    <source>
        <dbReference type="ARBA" id="ARBA00000085"/>
    </source>
</evidence>
<keyword evidence="4 9" id="KW-0418">Kinase</keyword>
<dbReference type="OrthoDB" id="1931120at2"/>
<dbReference type="SUPFAM" id="SSF47384">
    <property type="entry name" value="Homodimeric domain of signal transducing histidine kinase"/>
    <property type="match status" value="1"/>
</dbReference>
<name>E1IF35_9CHLR</name>
<dbReference type="Proteomes" id="UP000054010">
    <property type="component" value="Unassembled WGS sequence"/>
</dbReference>
<feature type="modified residue" description="4-aspartylphosphate" evidence="6">
    <location>
        <position position="55"/>
    </location>
</feature>
<evidence type="ECO:0000256" key="4">
    <source>
        <dbReference type="ARBA" id="ARBA00022777"/>
    </source>
</evidence>
<dbReference type="EMBL" id="ADVR01000080">
    <property type="protein sequence ID" value="EFO80202.1"/>
    <property type="molecule type" value="Genomic_DNA"/>
</dbReference>
<comment type="catalytic activity">
    <reaction evidence="1">
        <text>ATP + protein L-histidine = ADP + protein N-phospho-L-histidine.</text>
        <dbReference type="EC" id="2.7.13.3"/>
    </reaction>
</comment>
<protein>
    <recommendedName>
        <fullName evidence="2">histidine kinase</fullName>
        <ecNumber evidence="2">2.7.13.3</ecNumber>
    </recommendedName>
</protein>
<dbReference type="SUPFAM" id="SSF55874">
    <property type="entry name" value="ATPase domain of HSP90 chaperone/DNA topoisomerase II/histidine kinase"/>
    <property type="match status" value="1"/>
</dbReference>
<dbReference type="InterPro" id="IPR036097">
    <property type="entry name" value="HisK_dim/P_sf"/>
</dbReference>
<keyword evidence="3 6" id="KW-0597">Phosphoprotein</keyword>
<dbReference type="STRING" id="765420.OSCT_1936"/>
<dbReference type="CDD" id="cd17538">
    <property type="entry name" value="REC_D1_PleD-like"/>
    <property type="match status" value="1"/>
</dbReference>
<comment type="caution">
    <text evidence="9">The sequence shown here is derived from an EMBL/GenBank/DDBJ whole genome shotgun (WGS) entry which is preliminary data.</text>
</comment>
<dbReference type="CDD" id="cd00082">
    <property type="entry name" value="HisKA"/>
    <property type="match status" value="1"/>
</dbReference>
<dbReference type="HOGENOM" id="CLU_000445_114_72_0"/>
<keyword evidence="5" id="KW-0902">Two-component regulatory system</keyword>
<dbReference type="InterPro" id="IPR003594">
    <property type="entry name" value="HATPase_dom"/>
</dbReference>
<gene>
    <name evidence="9" type="ORF">OSCT_1936</name>
</gene>
<feature type="domain" description="Histidine kinase" evidence="7">
    <location>
        <begin position="268"/>
        <end position="485"/>
    </location>
</feature>
<dbReference type="GO" id="GO:0000155">
    <property type="term" value="F:phosphorelay sensor kinase activity"/>
    <property type="evidence" value="ECO:0007669"/>
    <property type="project" value="InterPro"/>
</dbReference>
<dbReference type="InterPro" id="IPR003661">
    <property type="entry name" value="HisK_dim/P_dom"/>
</dbReference>
<dbReference type="AlphaFoldDB" id="E1IF35"/>
<dbReference type="SMART" id="SM00387">
    <property type="entry name" value="HATPase_c"/>
    <property type="match status" value="1"/>
</dbReference>
<dbReference type="PANTHER" id="PTHR43547">
    <property type="entry name" value="TWO-COMPONENT HISTIDINE KINASE"/>
    <property type="match status" value="1"/>
</dbReference>
<dbReference type="InterPro" id="IPR011006">
    <property type="entry name" value="CheY-like_superfamily"/>
</dbReference>
<feature type="domain" description="Response regulatory" evidence="8">
    <location>
        <begin position="6"/>
        <end position="122"/>
    </location>
</feature>
<proteinExistence type="predicted"/>
<dbReference type="Gene3D" id="3.30.565.10">
    <property type="entry name" value="Histidine kinase-like ATPase, C-terminal domain"/>
    <property type="match status" value="1"/>
</dbReference>
<dbReference type="eggNOG" id="COG0642">
    <property type="taxonomic scope" value="Bacteria"/>
</dbReference>
<dbReference type="SMART" id="SM00448">
    <property type="entry name" value="REC"/>
    <property type="match status" value="1"/>
</dbReference>
<reference evidence="9 10" key="1">
    <citation type="journal article" date="2011" name="J. Bacteriol.">
        <title>Draft genome sequence of the anoxygenic filamentous phototrophic bacterium Oscillochloris trichoides subsp. DG-6.</title>
        <authorList>
            <person name="Kuznetsov B.B."/>
            <person name="Ivanovsky R.N."/>
            <person name="Keppen O.I."/>
            <person name="Sukhacheva M.V."/>
            <person name="Bumazhkin B.K."/>
            <person name="Patutina E.O."/>
            <person name="Beletsky A.V."/>
            <person name="Mardanov A.V."/>
            <person name="Baslerov R.V."/>
            <person name="Panteleeva A.N."/>
            <person name="Kolganova T.V."/>
            <person name="Ravin N.V."/>
            <person name="Skryabin K.G."/>
        </authorList>
    </citation>
    <scope>NUCLEOTIDE SEQUENCE [LARGE SCALE GENOMIC DNA]</scope>
    <source>
        <strain evidence="9 10">DG-6</strain>
    </source>
</reference>
<dbReference type="Pfam" id="PF00072">
    <property type="entry name" value="Response_reg"/>
    <property type="match status" value="1"/>
</dbReference>
<dbReference type="PANTHER" id="PTHR43547:SF2">
    <property type="entry name" value="HYBRID SIGNAL TRANSDUCTION HISTIDINE KINASE C"/>
    <property type="match status" value="1"/>
</dbReference>
<evidence type="ECO:0000256" key="2">
    <source>
        <dbReference type="ARBA" id="ARBA00012438"/>
    </source>
</evidence>
<sequence length="495" mass="55710">MEAQSLILVVDDQPRSQMALSSLLEPEGYRLAFASSGPEALAQMRLIAPDLILLDVMMPDMDGFEVCERIRADPAFATIPVVMVTALDDQESLLRGIRSGADDFVTKPFNRTELRARIRTITRLNRFRTLLDEQRIVNSERAQFLWAIERSEDGYMLLDHNGCPLDGNVQAWRYLGFDERPQAGPHAPFIETIQRLYQCEPAESWASWPAPVKQVRYLVRPEGQYAALWLQVDLLDLPEGMPGSRLVHMRDVTLKINLQRHTWTFHSFVSHKLRTPLTSLLGGMWLIHQRLDQLDPEMAMLVTTAYGGVQQLKQVVDDIFRYLDAPLMLNHGLGIPLTELPNIVMPLGQAVGGVKLHLVTDLGNGGAVLRMSRSTVELLLTELLENAHKFHPHKQPQVEILLQRQHDRLIIRVTDDGVNLSPSQLRSIWQPYHQIDEDFTGQVPGVGLGLPTINQICLSVGGRCRIHNRPDGPGIAVELELPLDVDPEAATLLPR</sequence>
<keyword evidence="4 9" id="KW-0808">Transferase</keyword>
<evidence type="ECO:0000313" key="9">
    <source>
        <dbReference type="EMBL" id="EFO80202.1"/>
    </source>
</evidence>
<dbReference type="EC" id="2.7.13.3" evidence="2"/>
<dbReference type="InterPro" id="IPR036890">
    <property type="entry name" value="HATPase_C_sf"/>
</dbReference>
<organism evidence="9 10">
    <name type="scientific">Oscillochloris trichoides DG-6</name>
    <dbReference type="NCBI Taxonomy" id="765420"/>
    <lineage>
        <taxon>Bacteria</taxon>
        <taxon>Bacillati</taxon>
        <taxon>Chloroflexota</taxon>
        <taxon>Chloroflexia</taxon>
        <taxon>Chloroflexales</taxon>
        <taxon>Chloroflexineae</taxon>
        <taxon>Oscillochloridaceae</taxon>
        <taxon>Oscillochloris</taxon>
    </lineage>
</organism>